<dbReference type="Proteomes" id="UP000030152">
    <property type="component" value="Unassembled WGS sequence"/>
</dbReference>
<dbReference type="SUPFAM" id="SSF159501">
    <property type="entry name" value="EreA/ChaN-like"/>
    <property type="match status" value="1"/>
</dbReference>
<dbReference type="Gene3D" id="3.40.1660.10">
    <property type="entry name" value="EreA-like (biosynthetic domain)"/>
    <property type="match status" value="1"/>
</dbReference>
<accession>A0A0A2LZM1</accession>
<dbReference type="STRING" id="1121895.GCA_000378485_03495"/>
<reference evidence="1 2" key="1">
    <citation type="submission" date="2013-09" db="EMBL/GenBank/DDBJ databases">
        <authorList>
            <person name="Zeng Z."/>
            <person name="Chen C."/>
        </authorList>
    </citation>
    <scope>NUCLEOTIDE SEQUENCE [LARGE SCALE GENOMIC DNA]</scope>
    <source>
        <strain evidence="1 2">WB 3.3-2</strain>
    </source>
</reference>
<dbReference type="InterPro" id="IPR052036">
    <property type="entry name" value="Hydrolase/PRTase-associated"/>
</dbReference>
<sequence>MKYIYVAALLCCNLTFSQNTDVVNWINKNAVVIEDANADTPLAAFAKNVPQKFKDARVFGFGEASHHGKEFFNLKAKFFKYLVEQQGVRIFIMEESYQAEQGINEWISAGKGDRTTILKNFGHYLWQTQEVLELLQWMRTYNGDKPREAQIRFYGVDNQMGYDINKHLRTYVQKYNIMIDESLLAAADSCSAAQYGKVALRVWDKKMLPKLQQIKQLVEQNKSDINTQIFEYNDIMRGLERLEQYTVYIAWPAAGVRDNAMYLNVLKILEIEGANSKAFIWAHNEHINKKDFGTAVPSMGSRLKEYFKEGYYAMGFDFGGGKLKGYKFKNNEVIGQTYYTLDKPYKKTFAETLVLSQPDIFFIDMDVAEKNPIAANFFGAAMKQLFLGGPGFDPKKQTFFSRKYTEAYDGLIFVKTISPVSY</sequence>
<dbReference type="AlphaFoldDB" id="A0A0A2LZM1"/>
<dbReference type="PANTHER" id="PTHR31299">
    <property type="entry name" value="ESTERASE, PUTATIVE (AFU_ORTHOLOGUE AFUA_1G05850)-RELATED"/>
    <property type="match status" value="1"/>
</dbReference>
<dbReference type="RefSeq" id="WP_020214671.1">
    <property type="nucleotide sequence ID" value="NZ_JRLX01000020.1"/>
</dbReference>
<dbReference type="OrthoDB" id="9810066at2"/>
<dbReference type="eggNOG" id="COG2312">
    <property type="taxonomic scope" value="Bacteria"/>
</dbReference>
<dbReference type="PANTHER" id="PTHR31299:SF0">
    <property type="entry name" value="ESTERASE, PUTATIVE (AFU_ORTHOLOGUE AFUA_1G05850)-RELATED"/>
    <property type="match status" value="1"/>
</dbReference>
<evidence type="ECO:0008006" key="3">
    <source>
        <dbReference type="Google" id="ProtNLM"/>
    </source>
</evidence>
<name>A0A0A2LZM1_9FLAO</name>
<protein>
    <recommendedName>
        <fullName evidence="3">Erythromycin esterase</fullName>
    </recommendedName>
</protein>
<organism evidence="1 2">
    <name type="scientific">Flavobacterium rivuli WB 3.3-2 = DSM 21788</name>
    <dbReference type="NCBI Taxonomy" id="1121895"/>
    <lineage>
        <taxon>Bacteria</taxon>
        <taxon>Pseudomonadati</taxon>
        <taxon>Bacteroidota</taxon>
        <taxon>Flavobacteriia</taxon>
        <taxon>Flavobacteriales</taxon>
        <taxon>Flavobacteriaceae</taxon>
        <taxon>Flavobacterium</taxon>
    </lineage>
</organism>
<evidence type="ECO:0000313" key="1">
    <source>
        <dbReference type="EMBL" id="KGO85484.1"/>
    </source>
</evidence>
<dbReference type="Gene3D" id="3.30.1870.10">
    <property type="entry name" value="EreA-like, domain 2"/>
    <property type="match status" value="1"/>
</dbReference>
<proteinExistence type="predicted"/>
<dbReference type="EMBL" id="JRLX01000020">
    <property type="protein sequence ID" value="KGO85484.1"/>
    <property type="molecule type" value="Genomic_DNA"/>
</dbReference>
<dbReference type="GO" id="GO:0046677">
    <property type="term" value="P:response to antibiotic"/>
    <property type="evidence" value="ECO:0007669"/>
    <property type="project" value="InterPro"/>
</dbReference>
<evidence type="ECO:0000313" key="2">
    <source>
        <dbReference type="Proteomes" id="UP000030152"/>
    </source>
</evidence>
<gene>
    <name evidence="1" type="ORF">Q765_15765</name>
</gene>
<dbReference type="Pfam" id="PF05139">
    <property type="entry name" value="Erythro_esteras"/>
    <property type="match status" value="1"/>
</dbReference>
<comment type="caution">
    <text evidence="1">The sequence shown here is derived from an EMBL/GenBank/DDBJ whole genome shotgun (WGS) entry which is preliminary data.</text>
</comment>
<dbReference type="CDD" id="cd14728">
    <property type="entry name" value="Ere-like"/>
    <property type="match status" value="1"/>
</dbReference>
<dbReference type="InterPro" id="IPR007815">
    <property type="entry name" value="Emycin_Estase"/>
</dbReference>
<dbReference type="Gene3D" id="1.20.1440.30">
    <property type="entry name" value="Biosynthetic Protein domain"/>
    <property type="match status" value="1"/>
</dbReference>
<keyword evidence="2" id="KW-1185">Reference proteome</keyword>